<reference evidence="3 4" key="1">
    <citation type="submission" date="2018-06" db="EMBL/GenBank/DDBJ databases">
        <title>Whole genome sequencing of a novel hydrocarbon degrading bacterial strain, PW21 isolated from oil contaminated produced water sample.</title>
        <authorList>
            <person name="Nagkirti P."/>
            <person name="Shaikh A."/>
            <person name="Gowdaman V."/>
            <person name="Engineer A.E."/>
            <person name="Dagar S."/>
            <person name="Dhakephalkar P.K."/>
        </authorList>
    </citation>
    <scope>NUCLEOTIDE SEQUENCE [LARGE SCALE GENOMIC DNA]</scope>
    <source>
        <strain evidence="3 4">PW21</strain>
    </source>
</reference>
<evidence type="ECO:0000313" key="3">
    <source>
        <dbReference type="EMBL" id="PZR53672.1"/>
    </source>
</evidence>
<feature type="transmembrane region" description="Helical" evidence="2">
    <location>
        <begin position="123"/>
        <end position="146"/>
    </location>
</feature>
<comment type="caution">
    <text evidence="3">The sequence shown here is derived from an EMBL/GenBank/DDBJ whole genome shotgun (WGS) entry which is preliminary data.</text>
</comment>
<evidence type="ECO:0000256" key="2">
    <source>
        <dbReference type="SAM" id="Phobius"/>
    </source>
</evidence>
<gene>
    <name evidence="3" type="ORF">DNL40_05930</name>
</gene>
<keyword evidence="2" id="KW-1133">Transmembrane helix</keyword>
<proteinExistence type="predicted"/>
<sequence length="156" mass="15294">MNTRNRLLALGAGIAGFGAAAGAPSGAVMPAVGGIALAVLGAALEHRAPGARTERPSKAPAEEGGPAPGSQGPAADGASPPVSAGGPAPGPDRRTLTHDVLLRVVRYGVLLGLYVWMRETPGAGTVAALAWAFGAVGVVGAAYVVLDVTFARRAPA</sequence>
<feature type="compositionally biased region" description="Low complexity" evidence="1">
    <location>
        <begin position="62"/>
        <end position="86"/>
    </location>
</feature>
<protein>
    <submittedName>
        <fullName evidence="3">Uncharacterized protein</fullName>
    </submittedName>
</protein>
<accession>A0A2W5WS61</accession>
<keyword evidence="2" id="KW-0812">Transmembrane</keyword>
<feature type="region of interest" description="Disordered" evidence="1">
    <location>
        <begin position="48"/>
        <end position="94"/>
    </location>
</feature>
<feature type="compositionally biased region" description="Basic and acidic residues" evidence="1">
    <location>
        <begin position="48"/>
        <end position="61"/>
    </location>
</feature>
<organism evidence="3 4">
    <name type="scientific">Xylanimonas oleitrophica</name>
    <dbReference type="NCBI Taxonomy" id="2607479"/>
    <lineage>
        <taxon>Bacteria</taxon>
        <taxon>Bacillati</taxon>
        <taxon>Actinomycetota</taxon>
        <taxon>Actinomycetes</taxon>
        <taxon>Micrococcales</taxon>
        <taxon>Promicromonosporaceae</taxon>
        <taxon>Xylanimonas</taxon>
    </lineage>
</organism>
<keyword evidence="2" id="KW-0472">Membrane</keyword>
<evidence type="ECO:0000313" key="4">
    <source>
        <dbReference type="Proteomes" id="UP000248783"/>
    </source>
</evidence>
<evidence type="ECO:0000256" key="1">
    <source>
        <dbReference type="SAM" id="MobiDB-lite"/>
    </source>
</evidence>
<dbReference type="AlphaFoldDB" id="A0A2W5WS61"/>
<name>A0A2W5WS61_9MICO</name>
<dbReference type="EMBL" id="QKWH01000003">
    <property type="protein sequence ID" value="PZR53672.1"/>
    <property type="molecule type" value="Genomic_DNA"/>
</dbReference>
<keyword evidence="4" id="KW-1185">Reference proteome</keyword>
<dbReference type="RefSeq" id="WP_111250339.1">
    <property type="nucleotide sequence ID" value="NZ_QKWH01000003.1"/>
</dbReference>
<dbReference type="Proteomes" id="UP000248783">
    <property type="component" value="Unassembled WGS sequence"/>
</dbReference>